<evidence type="ECO:0000256" key="5">
    <source>
        <dbReference type="ARBA" id="ARBA00022927"/>
    </source>
</evidence>
<dbReference type="Pfam" id="PF03878">
    <property type="entry name" value="YIF1"/>
    <property type="match status" value="1"/>
</dbReference>
<dbReference type="EMBL" id="HBGY01029014">
    <property type="protein sequence ID" value="CAD9605002.1"/>
    <property type="molecule type" value="Transcribed_RNA"/>
</dbReference>
<dbReference type="GO" id="GO:0006888">
    <property type="term" value="P:endoplasmic reticulum to Golgi vesicle-mediated transport"/>
    <property type="evidence" value="ECO:0007669"/>
    <property type="project" value="UniProtKB-UniRule"/>
</dbReference>
<comment type="caution">
    <text evidence="9">Lacks conserved residue(s) required for the propagation of feature annotation.</text>
</comment>
<dbReference type="GO" id="GO:0005793">
    <property type="term" value="C:endoplasmic reticulum-Golgi intermediate compartment"/>
    <property type="evidence" value="ECO:0007669"/>
    <property type="project" value="UniProtKB-UniRule"/>
</dbReference>
<feature type="region of interest" description="Disordered" evidence="10">
    <location>
        <begin position="1"/>
        <end position="22"/>
    </location>
</feature>
<dbReference type="GO" id="GO:0030134">
    <property type="term" value="C:COPII-coated ER to Golgi transport vesicle"/>
    <property type="evidence" value="ECO:0007669"/>
    <property type="project" value="TreeGrafter"/>
</dbReference>
<evidence type="ECO:0000256" key="9">
    <source>
        <dbReference type="RuleBase" id="RU368073"/>
    </source>
</evidence>
<evidence type="ECO:0000256" key="10">
    <source>
        <dbReference type="SAM" id="MobiDB-lite"/>
    </source>
</evidence>
<keyword evidence="4 9" id="KW-0256">Endoplasmic reticulum</keyword>
<name>A0A7S2LHT7_9STRA</name>
<keyword evidence="2 9" id="KW-0813">Transport</keyword>
<dbReference type="GO" id="GO:0015031">
    <property type="term" value="P:protein transport"/>
    <property type="evidence" value="ECO:0007669"/>
    <property type="project" value="UniProtKB-KW"/>
</dbReference>
<accession>A0A7S2LHT7</accession>
<dbReference type="GO" id="GO:0000139">
    <property type="term" value="C:Golgi membrane"/>
    <property type="evidence" value="ECO:0007669"/>
    <property type="project" value="UniProtKB-SubCell"/>
</dbReference>
<dbReference type="AlphaFoldDB" id="A0A7S2LHT7"/>
<feature type="transmembrane region" description="Helical" evidence="9">
    <location>
        <begin position="338"/>
        <end position="355"/>
    </location>
</feature>
<protein>
    <recommendedName>
        <fullName evidence="9">Protein YIF1</fullName>
    </recommendedName>
</protein>
<dbReference type="InterPro" id="IPR005578">
    <property type="entry name" value="Yif1_fam"/>
</dbReference>
<keyword evidence="8 9" id="KW-0472">Membrane</keyword>
<dbReference type="GO" id="GO:0005789">
    <property type="term" value="C:endoplasmic reticulum membrane"/>
    <property type="evidence" value="ECO:0007669"/>
    <property type="project" value="UniProtKB-SubCell"/>
</dbReference>
<keyword evidence="6 9" id="KW-1133">Transmembrane helix</keyword>
<keyword evidence="5 9" id="KW-0653">Protein transport</keyword>
<feature type="transmembrane region" description="Helical" evidence="9">
    <location>
        <begin position="213"/>
        <end position="232"/>
    </location>
</feature>
<keyword evidence="7 9" id="KW-0333">Golgi apparatus</keyword>
<evidence type="ECO:0000256" key="7">
    <source>
        <dbReference type="ARBA" id="ARBA00023034"/>
    </source>
</evidence>
<comment type="function">
    <text evidence="9">Has a role in transport between endoplasmic reticulum and Golgi.</text>
</comment>
<feature type="region of interest" description="Disordered" evidence="10">
    <location>
        <begin position="46"/>
        <end position="120"/>
    </location>
</feature>
<keyword evidence="3 9" id="KW-0812">Transmembrane</keyword>
<gene>
    <name evidence="11" type="ORF">LDAN0321_LOCUS17990</name>
</gene>
<evidence type="ECO:0000256" key="8">
    <source>
        <dbReference type="ARBA" id="ARBA00023136"/>
    </source>
</evidence>
<evidence type="ECO:0000256" key="4">
    <source>
        <dbReference type="ARBA" id="ARBA00022824"/>
    </source>
</evidence>
<feature type="compositionally biased region" description="Polar residues" evidence="10">
    <location>
        <begin position="1"/>
        <end position="13"/>
    </location>
</feature>
<feature type="compositionally biased region" description="Low complexity" evidence="10">
    <location>
        <begin position="81"/>
        <end position="93"/>
    </location>
</feature>
<evidence type="ECO:0000256" key="1">
    <source>
        <dbReference type="ARBA" id="ARBA00009727"/>
    </source>
</evidence>
<evidence type="ECO:0000256" key="2">
    <source>
        <dbReference type="ARBA" id="ARBA00022448"/>
    </source>
</evidence>
<feature type="compositionally biased region" description="Low complexity" evidence="10">
    <location>
        <begin position="46"/>
        <end position="61"/>
    </location>
</feature>
<proteinExistence type="inferred from homology"/>
<sequence>MSYYQNTGVSNRKQQQYGGTYGQQGTYGGANSHAQQGAAFYNNPSAASAPVPAAAPTTWQPTPAPHSGNQINLGGSTNTDSGNSMNSMNAAPNSGGGGAQPGPTVQQSQQPEQPQLWNPANINSMMKNDMVMNMAYDGGKAFLANGAARMIPGLELLMVTLRYYFAVDNSYVLHKMQRVLFPFLKKDWKRLEAEGHGNVKYALPRFDENAPDLYIPFMSLVTYVLLCALLFGSKGQFTPEALPEITTRCFVTQILEVLAIRLGHYVMQVPCSLLDMFCFTGYKYMGLCVNMLVGLFFGYWPYYGTMTWTASATAFFMLRTMANNVPRITATNGPKREVMVMVFAASQALTMWWLSQTKLLSE</sequence>
<comment type="similarity">
    <text evidence="1 9">Belongs to the YIF1 family.</text>
</comment>
<organism evidence="11">
    <name type="scientific">Leptocylindrus danicus</name>
    <dbReference type="NCBI Taxonomy" id="163516"/>
    <lineage>
        <taxon>Eukaryota</taxon>
        <taxon>Sar</taxon>
        <taxon>Stramenopiles</taxon>
        <taxon>Ochrophyta</taxon>
        <taxon>Bacillariophyta</taxon>
        <taxon>Coscinodiscophyceae</taxon>
        <taxon>Chaetocerotophycidae</taxon>
        <taxon>Leptocylindrales</taxon>
        <taxon>Leptocylindraceae</taxon>
        <taxon>Leptocylindrus</taxon>
    </lineage>
</organism>
<reference evidence="11" key="1">
    <citation type="submission" date="2021-01" db="EMBL/GenBank/DDBJ databases">
        <authorList>
            <person name="Corre E."/>
            <person name="Pelletier E."/>
            <person name="Niang G."/>
            <person name="Scheremetjew M."/>
            <person name="Finn R."/>
            <person name="Kale V."/>
            <person name="Holt S."/>
            <person name="Cochrane G."/>
            <person name="Meng A."/>
            <person name="Brown T."/>
            <person name="Cohen L."/>
        </authorList>
    </citation>
    <scope>NUCLEOTIDE SEQUENCE</scope>
    <source>
        <strain evidence="11">B650</strain>
    </source>
</reference>
<dbReference type="PANTHER" id="PTHR14083">
    <property type="entry name" value="YIP1 INTERACTING FACTOR HOMOLOG YIF1 PROTEIN"/>
    <property type="match status" value="1"/>
</dbReference>
<evidence type="ECO:0000313" key="11">
    <source>
        <dbReference type="EMBL" id="CAD9605002.1"/>
    </source>
</evidence>
<feature type="compositionally biased region" description="Polar residues" evidence="10">
    <location>
        <begin position="67"/>
        <end position="80"/>
    </location>
</feature>
<feature type="compositionally biased region" description="Low complexity" evidence="10">
    <location>
        <begin position="106"/>
        <end position="115"/>
    </location>
</feature>
<comment type="subcellular location">
    <subcellularLocation>
        <location evidence="9">Endoplasmic reticulum membrane</location>
        <topology evidence="9">Multi-pass membrane protein</topology>
    </subcellularLocation>
    <subcellularLocation>
        <location evidence="9">Golgi apparatus membrane</location>
        <topology evidence="9">Multi-pass membrane protein</topology>
    </subcellularLocation>
</comment>
<evidence type="ECO:0000256" key="3">
    <source>
        <dbReference type="ARBA" id="ARBA00022692"/>
    </source>
</evidence>
<dbReference type="PANTHER" id="PTHR14083:SF0">
    <property type="entry name" value="YIP1D-INTERACTING FACTOR 1, ISOFORM C"/>
    <property type="match status" value="1"/>
</dbReference>
<evidence type="ECO:0000256" key="6">
    <source>
        <dbReference type="ARBA" id="ARBA00022989"/>
    </source>
</evidence>